<reference evidence="1" key="1">
    <citation type="journal article" date="2014" name="Front. Microbiol.">
        <title>High frequency of phylogenetically diverse reductive dehalogenase-homologous genes in deep subseafloor sedimentary metagenomes.</title>
        <authorList>
            <person name="Kawai M."/>
            <person name="Futagami T."/>
            <person name="Toyoda A."/>
            <person name="Takaki Y."/>
            <person name="Nishi S."/>
            <person name="Hori S."/>
            <person name="Arai W."/>
            <person name="Tsubouchi T."/>
            <person name="Morono Y."/>
            <person name="Uchiyama I."/>
            <person name="Ito T."/>
            <person name="Fujiyama A."/>
            <person name="Inagaki F."/>
            <person name="Takami H."/>
        </authorList>
    </citation>
    <scope>NUCLEOTIDE SEQUENCE</scope>
    <source>
        <strain evidence="1">Expedition CK06-06</strain>
    </source>
</reference>
<dbReference type="SUPFAM" id="SSF53335">
    <property type="entry name" value="S-adenosyl-L-methionine-dependent methyltransferases"/>
    <property type="match status" value="1"/>
</dbReference>
<evidence type="ECO:0008006" key="2">
    <source>
        <dbReference type="Google" id="ProtNLM"/>
    </source>
</evidence>
<dbReference type="EMBL" id="BARU01005327">
    <property type="protein sequence ID" value="GAH34740.1"/>
    <property type="molecule type" value="Genomic_DNA"/>
</dbReference>
<dbReference type="Gene3D" id="3.40.50.150">
    <property type="entry name" value="Vaccinia Virus protein VP39"/>
    <property type="match status" value="1"/>
</dbReference>
<comment type="caution">
    <text evidence="1">The sequence shown here is derived from an EMBL/GenBank/DDBJ whole genome shotgun (WGS) entry which is preliminary data.</text>
</comment>
<protein>
    <recommendedName>
        <fullName evidence="2">Methyltransferase type 11 domain-containing protein</fullName>
    </recommendedName>
</protein>
<name>X1FQC8_9ZZZZ</name>
<evidence type="ECO:0000313" key="1">
    <source>
        <dbReference type="EMBL" id="GAH34740.1"/>
    </source>
</evidence>
<sequence>MGTEQRRKLKVPVRGWVDILLYFYHRKIAHELEQISLEFDRNGNRILEIGAGEKPCGELFQEASFTCTDVVSYDWVDELIDGNKIQYKENSFDLVICNNVLE</sequence>
<dbReference type="InterPro" id="IPR029063">
    <property type="entry name" value="SAM-dependent_MTases_sf"/>
</dbReference>
<dbReference type="Pfam" id="PF13489">
    <property type="entry name" value="Methyltransf_23"/>
    <property type="match status" value="1"/>
</dbReference>
<organism evidence="1">
    <name type="scientific">marine sediment metagenome</name>
    <dbReference type="NCBI Taxonomy" id="412755"/>
    <lineage>
        <taxon>unclassified sequences</taxon>
        <taxon>metagenomes</taxon>
        <taxon>ecological metagenomes</taxon>
    </lineage>
</organism>
<accession>X1FQC8</accession>
<dbReference type="AlphaFoldDB" id="X1FQC8"/>
<proteinExistence type="predicted"/>
<feature type="non-terminal residue" evidence="1">
    <location>
        <position position="102"/>
    </location>
</feature>
<gene>
    <name evidence="1" type="ORF">S03H2_10351</name>
</gene>